<dbReference type="Proteomes" id="UP001292094">
    <property type="component" value="Unassembled WGS sequence"/>
</dbReference>
<dbReference type="PIRSF" id="PIRSF016104">
    <property type="entry name" value="GPI2"/>
    <property type="match status" value="1"/>
</dbReference>
<dbReference type="GO" id="GO:0006506">
    <property type="term" value="P:GPI anchor biosynthetic process"/>
    <property type="evidence" value="ECO:0007669"/>
    <property type="project" value="UniProtKB-KW"/>
</dbReference>
<evidence type="ECO:0008006" key="11">
    <source>
        <dbReference type="Google" id="ProtNLM"/>
    </source>
</evidence>
<feature type="transmembrane region" description="Helical" evidence="8">
    <location>
        <begin position="71"/>
        <end position="89"/>
    </location>
</feature>
<dbReference type="PANTHER" id="PTHR12982:SF0">
    <property type="entry name" value="PHOSPHATIDYLINOSITOL N-ACETYLGLUCOSAMINYLTRANSFERASE SUBUNIT C"/>
    <property type="match status" value="1"/>
</dbReference>
<feature type="transmembrane region" description="Helical" evidence="8">
    <location>
        <begin position="101"/>
        <end position="118"/>
    </location>
</feature>
<keyword evidence="6 8" id="KW-1133">Transmembrane helix</keyword>
<feature type="transmembrane region" description="Helical" evidence="8">
    <location>
        <begin position="232"/>
        <end position="253"/>
    </location>
</feature>
<feature type="transmembrane region" description="Helical" evidence="8">
    <location>
        <begin position="209"/>
        <end position="226"/>
    </location>
</feature>
<dbReference type="Pfam" id="PF06432">
    <property type="entry name" value="GPI2"/>
    <property type="match status" value="1"/>
</dbReference>
<keyword evidence="4" id="KW-0337">GPI-anchor biosynthesis</keyword>
<reference evidence="9" key="1">
    <citation type="submission" date="2023-11" db="EMBL/GenBank/DDBJ databases">
        <title>Genome assemblies of two species of porcelain crab, Petrolisthes cinctipes and Petrolisthes manimaculis (Anomura: Porcellanidae).</title>
        <authorList>
            <person name="Angst P."/>
        </authorList>
    </citation>
    <scope>NUCLEOTIDE SEQUENCE</scope>
    <source>
        <strain evidence="9">PB745_02</strain>
        <tissue evidence="9">Gill</tissue>
    </source>
</reference>
<gene>
    <name evidence="9" type="ORF">Pmani_011070</name>
</gene>
<dbReference type="EMBL" id="JAWZYT010000884">
    <property type="protein sequence ID" value="KAK4317892.1"/>
    <property type="molecule type" value="Genomic_DNA"/>
</dbReference>
<evidence type="ECO:0000256" key="7">
    <source>
        <dbReference type="ARBA" id="ARBA00023136"/>
    </source>
</evidence>
<accession>A0AAE1Q3Q2</accession>
<keyword evidence="5 8" id="KW-0812">Transmembrane</keyword>
<dbReference type="GO" id="GO:0000506">
    <property type="term" value="C:glycosylphosphatidylinositol-N-acetylglucosaminyltransferase (GPI-GnT) complex"/>
    <property type="evidence" value="ECO:0007669"/>
    <property type="project" value="TreeGrafter"/>
</dbReference>
<evidence type="ECO:0000256" key="3">
    <source>
        <dbReference type="ARBA" id="ARBA00008321"/>
    </source>
</evidence>
<dbReference type="InterPro" id="IPR009450">
    <property type="entry name" value="Plno_GlcNAc_GPI2"/>
</dbReference>
<keyword evidence="7 8" id="KW-0472">Membrane</keyword>
<evidence type="ECO:0000313" key="10">
    <source>
        <dbReference type="Proteomes" id="UP001292094"/>
    </source>
</evidence>
<keyword evidence="10" id="KW-1185">Reference proteome</keyword>
<evidence type="ECO:0000256" key="2">
    <source>
        <dbReference type="ARBA" id="ARBA00004687"/>
    </source>
</evidence>
<evidence type="ECO:0000256" key="5">
    <source>
        <dbReference type="ARBA" id="ARBA00022692"/>
    </source>
</evidence>
<feature type="transmembrane region" description="Helical" evidence="8">
    <location>
        <begin position="180"/>
        <end position="197"/>
    </location>
</feature>
<evidence type="ECO:0000256" key="8">
    <source>
        <dbReference type="SAM" id="Phobius"/>
    </source>
</evidence>
<evidence type="ECO:0000256" key="4">
    <source>
        <dbReference type="ARBA" id="ARBA00022502"/>
    </source>
</evidence>
<evidence type="ECO:0000256" key="6">
    <source>
        <dbReference type="ARBA" id="ARBA00022989"/>
    </source>
</evidence>
<comment type="similarity">
    <text evidence="3">Belongs to the PIGC family.</text>
</comment>
<protein>
    <recommendedName>
        <fullName evidence="11">Phosphatidylinositol N-acetylglucosaminyltransferase subunit C</fullName>
    </recommendedName>
</protein>
<name>A0AAE1Q3Q2_9EUCA</name>
<proteinExistence type="inferred from homology"/>
<comment type="pathway">
    <text evidence="2">Glycolipid biosynthesis; glycosylphosphatidylinositol-anchor biosynthesis.</text>
</comment>
<comment type="caution">
    <text evidence="9">The sequence shown here is derived from an EMBL/GenBank/DDBJ whole genome shotgun (WGS) entry which is preliminary data.</text>
</comment>
<dbReference type="PANTHER" id="PTHR12982">
    <property type="entry name" value="PHOSPHATIDYLINOSITOL GLYCAN, CLASS C"/>
    <property type="match status" value="1"/>
</dbReference>
<comment type="subcellular location">
    <subcellularLocation>
        <location evidence="1">Membrane</location>
        <topology evidence="1">Multi-pass membrane protein</topology>
    </subcellularLocation>
</comment>
<evidence type="ECO:0000313" key="9">
    <source>
        <dbReference type="EMBL" id="KAK4317892.1"/>
    </source>
</evidence>
<sequence length="273" mass="29821">MEKQEWKRVLWKRQPFPDNYVGDSFLRVSKKCKKVSLSAALYGATAVTPEICSCLGLVVIFYGMSDSKMDSSVVLTLTAAVGIIGYLITRDHLAASIRNDAKVVCFYVVLIACVSPVIKSLTGSVATDSINACTTFLLLLRLVVHDYGTQVAIVNPTVSHNVGLFASVCLASRLDSDLDVFTLMTVAVALFALLPTFRRRCRSGLGRGWNLVLTVLVVGVTGSGIIQYTPHLLLVLVVALLLCNCLMPTLYICCQGHKQNIYGPWDEAQIEDR</sequence>
<dbReference type="AlphaFoldDB" id="A0AAE1Q3Q2"/>
<evidence type="ECO:0000256" key="1">
    <source>
        <dbReference type="ARBA" id="ARBA00004141"/>
    </source>
</evidence>
<organism evidence="9 10">
    <name type="scientific">Petrolisthes manimaculis</name>
    <dbReference type="NCBI Taxonomy" id="1843537"/>
    <lineage>
        <taxon>Eukaryota</taxon>
        <taxon>Metazoa</taxon>
        <taxon>Ecdysozoa</taxon>
        <taxon>Arthropoda</taxon>
        <taxon>Crustacea</taxon>
        <taxon>Multicrustacea</taxon>
        <taxon>Malacostraca</taxon>
        <taxon>Eumalacostraca</taxon>
        <taxon>Eucarida</taxon>
        <taxon>Decapoda</taxon>
        <taxon>Pleocyemata</taxon>
        <taxon>Anomura</taxon>
        <taxon>Galatheoidea</taxon>
        <taxon>Porcellanidae</taxon>
        <taxon>Petrolisthes</taxon>
    </lineage>
</organism>
<feature type="transmembrane region" description="Helical" evidence="8">
    <location>
        <begin position="39"/>
        <end position="65"/>
    </location>
</feature>